<name>A0A5C6M6L3_9PLAN</name>
<evidence type="ECO:0000313" key="2">
    <source>
        <dbReference type="EMBL" id="TWW09805.1"/>
    </source>
</evidence>
<feature type="domain" description="DUF4440" evidence="1">
    <location>
        <begin position="50"/>
        <end position="160"/>
    </location>
</feature>
<proteinExistence type="predicted"/>
<accession>A0A5C6M6L3</accession>
<dbReference type="SUPFAM" id="SSF54427">
    <property type="entry name" value="NTF2-like"/>
    <property type="match status" value="1"/>
</dbReference>
<comment type="caution">
    <text evidence="2">The sequence shown here is derived from an EMBL/GenBank/DDBJ whole genome shotgun (WGS) entry which is preliminary data.</text>
</comment>
<protein>
    <recommendedName>
        <fullName evidence="1">DUF4440 domain-containing protein</fullName>
    </recommendedName>
</protein>
<sequence>MVRGDFSRVWRLFRAFLLILLGAGTGEFLTGVEAGRPRDEADEKAAELAIRAVLTAQSQAWNRGDIPGFMQGYVRDETLRFASGGSVQRGWQQTLERYQKRYDSPAKMGRLSFEDLEIRVLSGEWAEVFGRYVLKRDPSVGDATGLFTLLMAREGHDWRVLHDHTSAAEQK</sequence>
<dbReference type="Pfam" id="PF14534">
    <property type="entry name" value="DUF4440"/>
    <property type="match status" value="1"/>
</dbReference>
<keyword evidence="3" id="KW-1185">Reference proteome</keyword>
<dbReference type="InterPro" id="IPR027843">
    <property type="entry name" value="DUF4440"/>
</dbReference>
<dbReference type="AlphaFoldDB" id="A0A5C6M6L3"/>
<dbReference type="EMBL" id="SRHE01000174">
    <property type="protein sequence ID" value="TWW09805.1"/>
    <property type="molecule type" value="Genomic_DNA"/>
</dbReference>
<dbReference type="InterPro" id="IPR032710">
    <property type="entry name" value="NTF2-like_dom_sf"/>
</dbReference>
<reference evidence="2 3" key="2">
    <citation type="submission" date="2019-08" db="EMBL/GenBank/DDBJ databases">
        <authorList>
            <person name="Henke P."/>
        </authorList>
    </citation>
    <scope>NUCLEOTIDE SEQUENCE [LARGE SCALE GENOMIC DNA]</scope>
    <source>
        <strain evidence="2">Phe10_nw2017</strain>
    </source>
</reference>
<dbReference type="Proteomes" id="UP000321083">
    <property type="component" value="Unassembled WGS sequence"/>
</dbReference>
<gene>
    <name evidence="2" type="ORF">E3A20_10610</name>
</gene>
<organism evidence="2 3">
    <name type="scientific">Planctomyces bekefii</name>
    <dbReference type="NCBI Taxonomy" id="1653850"/>
    <lineage>
        <taxon>Bacteria</taxon>
        <taxon>Pseudomonadati</taxon>
        <taxon>Planctomycetota</taxon>
        <taxon>Planctomycetia</taxon>
        <taxon>Planctomycetales</taxon>
        <taxon>Planctomycetaceae</taxon>
        <taxon>Planctomyces</taxon>
    </lineage>
</organism>
<reference evidence="2 3" key="1">
    <citation type="submission" date="2019-08" db="EMBL/GenBank/DDBJ databases">
        <title>100 year-old enigma solved: identification of Planctomyces bekefii, the type genus and species of the phylum Planctomycetes.</title>
        <authorList>
            <person name="Svetlana D.N."/>
            <person name="Overmann J."/>
        </authorList>
    </citation>
    <scope>NUCLEOTIDE SEQUENCE [LARGE SCALE GENOMIC DNA]</scope>
    <source>
        <strain evidence="2">Phe10_nw2017</strain>
    </source>
</reference>
<evidence type="ECO:0000259" key="1">
    <source>
        <dbReference type="Pfam" id="PF14534"/>
    </source>
</evidence>
<dbReference type="Gene3D" id="3.10.450.50">
    <property type="match status" value="1"/>
</dbReference>
<evidence type="ECO:0000313" key="3">
    <source>
        <dbReference type="Proteomes" id="UP000321083"/>
    </source>
</evidence>